<dbReference type="InterPro" id="IPR052394">
    <property type="entry name" value="LRR-containing"/>
</dbReference>
<name>A0AAV8W787_9CUCU</name>
<protein>
    <recommendedName>
        <fullName evidence="3">T-complex-associated testis-expressed protein 1</fullName>
    </recommendedName>
</protein>
<dbReference type="EMBL" id="JANEYG010000009">
    <property type="protein sequence ID" value="KAJ8921731.1"/>
    <property type="molecule type" value="Genomic_DNA"/>
</dbReference>
<dbReference type="PANTHER" id="PTHR24114">
    <property type="entry name" value="LEUCINE RICH REPEAT FAMILY PROTEIN"/>
    <property type="match status" value="1"/>
</dbReference>
<keyword evidence="2" id="KW-1185">Reference proteome</keyword>
<evidence type="ECO:0000313" key="2">
    <source>
        <dbReference type="Proteomes" id="UP001159042"/>
    </source>
</evidence>
<dbReference type="PANTHER" id="PTHR24114:SF2">
    <property type="entry name" value="F-BOX DOMAIN-CONTAINING PROTEIN-RELATED"/>
    <property type="match status" value="1"/>
</dbReference>
<dbReference type="Proteomes" id="UP001159042">
    <property type="component" value="Unassembled WGS sequence"/>
</dbReference>
<dbReference type="SUPFAM" id="SSF52047">
    <property type="entry name" value="RNI-like"/>
    <property type="match status" value="1"/>
</dbReference>
<reference evidence="1 2" key="1">
    <citation type="journal article" date="2023" name="Insect Mol. Biol.">
        <title>Genome sequencing provides insights into the evolution of gene families encoding plant cell wall-degrading enzymes in longhorned beetles.</title>
        <authorList>
            <person name="Shin N.R."/>
            <person name="Okamura Y."/>
            <person name="Kirsch R."/>
            <person name="Pauchet Y."/>
        </authorList>
    </citation>
    <scope>NUCLEOTIDE SEQUENCE [LARGE SCALE GENOMIC DNA]</scope>
    <source>
        <strain evidence="1">EAD_L_NR</strain>
    </source>
</reference>
<evidence type="ECO:0000313" key="1">
    <source>
        <dbReference type="EMBL" id="KAJ8921731.1"/>
    </source>
</evidence>
<dbReference type="AlphaFoldDB" id="A0AAV8W787"/>
<dbReference type="SMART" id="SM00368">
    <property type="entry name" value="LRR_RI"/>
    <property type="match status" value="4"/>
</dbReference>
<dbReference type="Gene3D" id="3.80.10.10">
    <property type="entry name" value="Ribonuclease Inhibitor"/>
    <property type="match status" value="2"/>
</dbReference>
<evidence type="ECO:0008006" key="3">
    <source>
        <dbReference type="Google" id="ProtNLM"/>
    </source>
</evidence>
<dbReference type="Pfam" id="PF13516">
    <property type="entry name" value="LRR_6"/>
    <property type="match status" value="4"/>
</dbReference>
<comment type="caution">
    <text evidence="1">The sequence shown here is derived from an EMBL/GenBank/DDBJ whole genome shotgun (WGS) entry which is preliminary data.</text>
</comment>
<organism evidence="1 2">
    <name type="scientific">Exocentrus adspersus</name>
    <dbReference type="NCBI Taxonomy" id="1586481"/>
    <lineage>
        <taxon>Eukaryota</taxon>
        <taxon>Metazoa</taxon>
        <taxon>Ecdysozoa</taxon>
        <taxon>Arthropoda</taxon>
        <taxon>Hexapoda</taxon>
        <taxon>Insecta</taxon>
        <taxon>Pterygota</taxon>
        <taxon>Neoptera</taxon>
        <taxon>Endopterygota</taxon>
        <taxon>Coleoptera</taxon>
        <taxon>Polyphaga</taxon>
        <taxon>Cucujiformia</taxon>
        <taxon>Chrysomeloidea</taxon>
        <taxon>Cerambycidae</taxon>
        <taxon>Lamiinae</taxon>
        <taxon>Acanthocinini</taxon>
        <taxon>Exocentrus</taxon>
    </lineage>
</organism>
<sequence length="474" mass="54993">MRIPHIINLNTLAEFQPSPDALDLIGENERGLVAENFEWNKDHCPTLADCCVQTISKHFDKYQILDELPCMDRDHLLEILSHDLPLEVAVPVLNDEYYWQQRYKAKFGLILRRKPANWTWKNLYMERHVQEIIEYAQPQYNDEETLGDILDLCAPYVERLIITQLQSWKPPLTMEKEDIPETFQTDHVNFIYILRKLPLITELDIVYGVNSVGEGFSWNMFQMSVLDCQRLGKAILDLTNLEILRIHRSRLEYKHCQALIQNLIKNNTIVELDLSHCDIGDQGALCVAKFIQKCITLKILNLSNNLIRNTGAEGIGYIMTRPKRANLEVLNLRLNPLGTDGVMNILRALVRCDIPKELSLSGCQFKEDTIPKVALMLKMNESLKKLDISNNWIGKDGGELLIEGLEENNTLEWLDIRDTDITPQQMVKIEGILSRNRDLEEYQRLLEEKGLEMEVNVTYFSKETDHKEYIEKLV</sequence>
<dbReference type="InterPro" id="IPR001611">
    <property type="entry name" value="Leu-rich_rpt"/>
</dbReference>
<gene>
    <name evidence="1" type="ORF">NQ315_010641</name>
</gene>
<proteinExistence type="predicted"/>
<accession>A0AAV8W787</accession>
<dbReference type="InterPro" id="IPR032675">
    <property type="entry name" value="LRR_dom_sf"/>
</dbReference>